<dbReference type="PANTHER" id="PTHR12459:SF15">
    <property type="entry name" value="TRANSMEMBRANE PROTEIN 135"/>
    <property type="match status" value="1"/>
</dbReference>
<dbReference type="GO" id="GO:0012505">
    <property type="term" value="C:endomembrane system"/>
    <property type="evidence" value="ECO:0007669"/>
    <property type="project" value="UniProtKB-SubCell"/>
</dbReference>
<dbReference type="EMBL" id="JACEEZ010014781">
    <property type="protein sequence ID" value="KAG0719283.1"/>
    <property type="molecule type" value="Genomic_DNA"/>
</dbReference>
<evidence type="ECO:0000256" key="3">
    <source>
        <dbReference type="ARBA" id="ARBA00022692"/>
    </source>
</evidence>
<evidence type="ECO:0000313" key="9">
    <source>
        <dbReference type="Proteomes" id="UP000770661"/>
    </source>
</evidence>
<feature type="transmembrane region" description="Helical" evidence="6">
    <location>
        <begin position="361"/>
        <end position="382"/>
    </location>
</feature>
<feature type="transmembrane region" description="Helical" evidence="6">
    <location>
        <begin position="69"/>
        <end position="93"/>
    </location>
</feature>
<protein>
    <submittedName>
        <fullName evidence="8">Transmembrane protein 135</fullName>
    </submittedName>
</protein>
<gene>
    <name evidence="8" type="primary">tmem135_1</name>
    <name evidence="8" type="ORF">GWK47_000774</name>
</gene>
<comment type="caution">
    <text evidence="8">The sequence shown here is derived from an EMBL/GenBank/DDBJ whole genome shotgun (WGS) entry which is preliminary data.</text>
</comment>
<reference evidence="8" key="1">
    <citation type="submission" date="2020-07" db="EMBL/GenBank/DDBJ databases">
        <title>The High-quality genome of the commercially important snow crab, Chionoecetes opilio.</title>
        <authorList>
            <person name="Jeong J.-H."/>
            <person name="Ryu S."/>
        </authorList>
    </citation>
    <scope>NUCLEOTIDE SEQUENCE</scope>
    <source>
        <strain evidence="8">MADBK_172401_WGS</strain>
        <tissue evidence="8">Digestive gland</tissue>
    </source>
</reference>
<name>A0A8J5CR07_CHIOP</name>
<feature type="transmembrane region" description="Helical" evidence="6">
    <location>
        <begin position="25"/>
        <end position="48"/>
    </location>
</feature>
<dbReference type="Proteomes" id="UP000770661">
    <property type="component" value="Unassembled WGS sequence"/>
</dbReference>
<comment type="similarity">
    <text evidence="2">Belongs to the TMEM135 family.</text>
</comment>
<evidence type="ECO:0000259" key="7">
    <source>
        <dbReference type="Pfam" id="PF15982"/>
    </source>
</evidence>
<evidence type="ECO:0000256" key="5">
    <source>
        <dbReference type="ARBA" id="ARBA00023136"/>
    </source>
</evidence>
<keyword evidence="9" id="KW-1185">Reference proteome</keyword>
<feature type="transmembrane region" description="Helical" evidence="6">
    <location>
        <begin position="317"/>
        <end position="341"/>
    </location>
</feature>
<keyword evidence="3 6" id="KW-0812">Transmembrane</keyword>
<dbReference type="PANTHER" id="PTHR12459">
    <property type="entry name" value="TRANSMEMBRANE PROTEIN 135-RELATED"/>
    <property type="match status" value="1"/>
</dbReference>
<evidence type="ECO:0000256" key="6">
    <source>
        <dbReference type="SAM" id="Phobius"/>
    </source>
</evidence>
<feature type="transmembrane region" description="Helical" evidence="6">
    <location>
        <begin position="99"/>
        <end position="117"/>
    </location>
</feature>
<dbReference type="Pfam" id="PF15982">
    <property type="entry name" value="TMEM135_C_rich"/>
    <property type="match status" value="1"/>
</dbReference>
<dbReference type="OrthoDB" id="291792at2759"/>
<evidence type="ECO:0000256" key="2">
    <source>
        <dbReference type="ARBA" id="ARBA00008924"/>
    </source>
</evidence>
<organism evidence="8 9">
    <name type="scientific">Chionoecetes opilio</name>
    <name type="common">Atlantic snow crab</name>
    <name type="synonym">Cancer opilio</name>
    <dbReference type="NCBI Taxonomy" id="41210"/>
    <lineage>
        <taxon>Eukaryota</taxon>
        <taxon>Metazoa</taxon>
        <taxon>Ecdysozoa</taxon>
        <taxon>Arthropoda</taxon>
        <taxon>Crustacea</taxon>
        <taxon>Multicrustacea</taxon>
        <taxon>Malacostraca</taxon>
        <taxon>Eumalacostraca</taxon>
        <taxon>Eucarida</taxon>
        <taxon>Decapoda</taxon>
        <taxon>Pleocyemata</taxon>
        <taxon>Brachyura</taxon>
        <taxon>Eubrachyura</taxon>
        <taxon>Majoidea</taxon>
        <taxon>Majidae</taxon>
        <taxon>Chionoecetes</taxon>
    </lineage>
</organism>
<proteinExistence type="inferred from homology"/>
<comment type="subcellular location">
    <subcellularLocation>
        <location evidence="1">Endomembrane system</location>
        <topology evidence="1">Multi-pass membrane protein</topology>
    </subcellularLocation>
</comment>
<sequence>MGSLSKTLPYSCYELGHCFKHSCSAASFEVCIIGFLESLKIYGVVYLLTGLVNARKISVKYGKKLLKDYITSACFLTVNAFGYIGSFCVLRHVLRHFNFLTVSFAPGFIGSLMAILVERPERRTLLAIYVTNVASECLWNSAVGHGYVSPIPRGEIMIFAAGMAYLGYSFRSQVPASRLINSIMQLFLGQEESGVMMAQRKAPTQREGIAPEPLLWHQRLLAVITGKHWLCPHPGGCLPRFVGAGVQGFVRGLLLQLSVKLVVSVPSLVRAPGRLAPLLTSKTNIQAGLFLGWFTALFKGTCCAGRRWHGEDRAAHGTVAGALAALSMYFYSAPSLALYMMWKVVESMYEQGWKAGYLPRIPGSVELLYALSTGYLFHMAAVEQYHMKPSYWRFLCRLTSNRIVEYNRHLLAPFKMDSARNFSGIWPDYDLRHVSETVKRLQWSV</sequence>
<evidence type="ECO:0000256" key="4">
    <source>
        <dbReference type="ARBA" id="ARBA00022989"/>
    </source>
</evidence>
<evidence type="ECO:0000256" key="1">
    <source>
        <dbReference type="ARBA" id="ARBA00004127"/>
    </source>
</evidence>
<keyword evidence="5 6" id="KW-0472">Membrane</keyword>
<dbReference type="AlphaFoldDB" id="A0A8J5CR07"/>
<accession>A0A8J5CR07</accession>
<keyword evidence="4 6" id="KW-1133">Transmembrane helix</keyword>
<dbReference type="InterPro" id="IPR026749">
    <property type="entry name" value="Tmem135"/>
</dbReference>
<dbReference type="EMBL" id="JACEEZ010014781">
    <property type="protein sequence ID" value="KAG0719284.1"/>
    <property type="molecule type" value="Genomic_DNA"/>
</dbReference>
<feature type="domain" description="Transmembrane protein 135 N-terminal" evidence="7">
    <location>
        <begin position="9"/>
        <end position="143"/>
    </location>
</feature>
<evidence type="ECO:0000313" key="8">
    <source>
        <dbReference type="EMBL" id="KAG0719284.1"/>
    </source>
</evidence>
<dbReference type="InterPro" id="IPR031926">
    <property type="entry name" value="TMEM135_N"/>
</dbReference>